<keyword evidence="10 14" id="KW-0560">Oxidoreductase</keyword>
<evidence type="ECO:0000313" key="17">
    <source>
        <dbReference type="Proteomes" id="UP001238805"/>
    </source>
</evidence>
<dbReference type="InterPro" id="IPR016192">
    <property type="entry name" value="APOBEC/CMP_deaminase_Zn-bd"/>
</dbReference>
<dbReference type="PIRSF" id="PIRSF006769">
    <property type="entry name" value="RibD"/>
    <property type="match status" value="1"/>
</dbReference>
<evidence type="ECO:0000256" key="7">
    <source>
        <dbReference type="ARBA" id="ARBA00022723"/>
    </source>
</evidence>
<dbReference type="PROSITE" id="PS00903">
    <property type="entry name" value="CYT_DCMP_DEAMINASES_1"/>
    <property type="match status" value="1"/>
</dbReference>
<evidence type="ECO:0000256" key="4">
    <source>
        <dbReference type="ARBA" id="ARBA00005259"/>
    </source>
</evidence>
<evidence type="ECO:0000256" key="5">
    <source>
        <dbReference type="ARBA" id="ARBA00007417"/>
    </source>
</evidence>
<comment type="catalytic activity">
    <reaction evidence="12 14">
        <text>5-amino-6-(5-phospho-D-ribitylamino)uracil + NADP(+) = 5-amino-6-(5-phospho-D-ribosylamino)uracil + NADPH + H(+)</text>
        <dbReference type="Rhea" id="RHEA:17845"/>
        <dbReference type="ChEBI" id="CHEBI:15378"/>
        <dbReference type="ChEBI" id="CHEBI:57783"/>
        <dbReference type="ChEBI" id="CHEBI:58349"/>
        <dbReference type="ChEBI" id="CHEBI:58421"/>
        <dbReference type="ChEBI" id="CHEBI:58453"/>
        <dbReference type="EC" id="1.1.1.193"/>
    </reaction>
</comment>
<keyword evidence="6 14" id="KW-0686">Riboflavin biosynthesis</keyword>
<dbReference type="PANTHER" id="PTHR38011:SF7">
    <property type="entry name" value="2,5-DIAMINO-6-RIBOSYLAMINO-4(3H)-PYRIMIDINONE 5'-PHOSPHATE REDUCTASE"/>
    <property type="match status" value="1"/>
</dbReference>
<keyword evidence="9 14" id="KW-0521">NADP</keyword>
<dbReference type="EC" id="3.5.4.26" evidence="14"/>
<gene>
    <name evidence="16" type="primary">ribD</name>
    <name evidence="16" type="ORF">QP029_11385</name>
</gene>
<proteinExistence type="inferred from homology"/>
<dbReference type="Gene3D" id="3.40.140.10">
    <property type="entry name" value="Cytidine Deaminase, domain 2"/>
    <property type="match status" value="1"/>
</dbReference>
<evidence type="ECO:0000256" key="11">
    <source>
        <dbReference type="ARBA" id="ARBA00023268"/>
    </source>
</evidence>
<comment type="similarity">
    <text evidence="4 14">In the N-terminal section; belongs to the cytidine and deoxycytidylate deaminase family.</text>
</comment>
<dbReference type="PANTHER" id="PTHR38011">
    <property type="entry name" value="DIHYDROFOLATE REDUCTASE FAMILY PROTEIN (AFU_ORTHOLOGUE AFUA_8G06820)"/>
    <property type="match status" value="1"/>
</dbReference>
<dbReference type="SUPFAM" id="SSF53927">
    <property type="entry name" value="Cytidine deaminase-like"/>
    <property type="match status" value="1"/>
</dbReference>
<dbReference type="InterPro" id="IPR016193">
    <property type="entry name" value="Cytidine_deaminase-like"/>
</dbReference>
<evidence type="ECO:0000259" key="15">
    <source>
        <dbReference type="PROSITE" id="PS51747"/>
    </source>
</evidence>
<evidence type="ECO:0000256" key="1">
    <source>
        <dbReference type="ARBA" id="ARBA00002151"/>
    </source>
</evidence>
<evidence type="ECO:0000256" key="10">
    <source>
        <dbReference type="ARBA" id="ARBA00023002"/>
    </source>
</evidence>
<comment type="pathway">
    <text evidence="3 14">Cofactor biosynthesis; riboflavin biosynthesis; 5-amino-6-(D-ribitylamino)uracil from GTP: step 3/4.</text>
</comment>
<sequence>MTATIEDALAAALAAGAEVRGSTSPNPPVGAAILSADGEIVGVGGTQPAGGPHAEVMALRRAGERARGGTAVVTLEPCNHSGRTGPCAQALVDAAVDTVCYLHPDPNEQAAGGAEHLRAHGITVRRLDAQAPDLLPWLTATRSGRPHVTLKFAQTLDGHTAAPDGTSQWITGEAARRHVHEDRRRRDAIIVGTGTALADDPSLTARLADGALHDRQPRRVVIGTRDLAGSATNLHRLGFEQYPDIPGALEALWESGARDILVEGGATLASGMLEAGVVDAVQAYVAPTLLGGGAGVLARAVAGTLADAAVFDLADVTRLGGDVLLTLTRKD</sequence>
<comment type="cofactor">
    <cofactor evidence="14">
        <name>Zn(2+)</name>
        <dbReference type="ChEBI" id="CHEBI:29105"/>
    </cofactor>
    <text evidence="14">Binds 1 zinc ion.</text>
</comment>
<dbReference type="NCBIfam" id="TIGR00326">
    <property type="entry name" value="eubact_ribD"/>
    <property type="match status" value="1"/>
</dbReference>
<evidence type="ECO:0000256" key="6">
    <source>
        <dbReference type="ARBA" id="ARBA00022619"/>
    </source>
</evidence>
<keyword evidence="8 14" id="KW-0862">Zinc</keyword>
<keyword evidence="7 14" id="KW-0479">Metal-binding</keyword>
<keyword evidence="14 16" id="KW-0378">Hydrolase</keyword>
<evidence type="ECO:0000256" key="8">
    <source>
        <dbReference type="ARBA" id="ARBA00022833"/>
    </source>
</evidence>
<dbReference type="Pfam" id="PF01872">
    <property type="entry name" value="RibD_C"/>
    <property type="match status" value="1"/>
</dbReference>
<comment type="similarity">
    <text evidence="5 14">In the C-terminal section; belongs to the HTP reductase family.</text>
</comment>
<dbReference type="InterPro" id="IPR024072">
    <property type="entry name" value="DHFR-like_dom_sf"/>
</dbReference>
<dbReference type="SUPFAM" id="SSF53597">
    <property type="entry name" value="Dihydrofolate reductase-like"/>
    <property type="match status" value="1"/>
</dbReference>
<evidence type="ECO:0000256" key="12">
    <source>
        <dbReference type="ARBA" id="ARBA00049861"/>
    </source>
</evidence>
<accession>A0ABY8VJS7</accession>
<dbReference type="Pfam" id="PF00383">
    <property type="entry name" value="dCMP_cyt_deam_1"/>
    <property type="match status" value="1"/>
</dbReference>
<dbReference type="EC" id="1.1.1.193" evidence="14"/>
<name>A0ABY8VJS7_9CORY</name>
<protein>
    <recommendedName>
        <fullName evidence="14">Riboflavin biosynthesis protein RibD</fullName>
    </recommendedName>
    <domain>
        <recommendedName>
            <fullName evidence="14">Diaminohydroxyphosphoribosylaminopyrimidine deaminase</fullName>
            <shortName evidence="14">DRAP deaminase</shortName>
            <ecNumber evidence="14">3.5.4.26</ecNumber>
        </recommendedName>
        <alternativeName>
            <fullName evidence="14">Riboflavin-specific deaminase</fullName>
        </alternativeName>
    </domain>
    <domain>
        <recommendedName>
            <fullName evidence="14">5-amino-6-(5-phosphoribosylamino)uracil reductase</fullName>
            <ecNumber evidence="14">1.1.1.193</ecNumber>
        </recommendedName>
        <alternativeName>
            <fullName evidence="14">HTP reductase</fullName>
        </alternativeName>
    </domain>
</protein>
<evidence type="ECO:0000256" key="14">
    <source>
        <dbReference type="PIRNR" id="PIRNR006769"/>
    </source>
</evidence>
<dbReference type="Gene3D" id="3.40.430.10">
    <property type="entry name" value="Dihydrofolate Reductase, subunit A"/>
    <property type="match status" value="2"/>
</dbReference>
<dbReference type="InterPro" id="IPR004794">
    <property type="entry name" value="Eubact_RibD"/>
</dbReference>
<comment type="function">
    <text evidence="1 14">Converts 2,5-diamino-6-(ribosylamino)-4(3h)-pyrimidinone 5'-phosphate into 5-amino-6-(ribosylamino)-2,4(1h,3h)-pyrimidinedione 5'-phosphate.</text>
</comment>
<dbReference type="RefSeq" id="WP_284874402.1">
    <property type="nucleotide sequence ID" value="NZ_CP126970.1"/>
</dbReference>
<dbReference type="InterPro" id="IPR002125">
    <property type="entry name" value="CMP_dCMP_dom"/>
</dbReference>
<dbReference type="Proteomes" id="UP001238805">
    <property type="component" value="Chromosome"/>
</dbReference>
<keyword evidence="11" id="KW-0511">Multifunctional enzyme</keyword>
<evidence type="ECO:0000313" key="16">
    <source>
        <dbReference type="EMBL" id="WIM69809.1"/>
    </source>
</evidence>
<evidence type="ECO:0000256" key="9">
    <source>
        <dbReference type="ARBA" id="ARBA00022857"/>
    </source>
</evidence>
<comment type="pathway">
    <text evidence="2 14">Cofactor biosynthesis; riboflavin biosynthesis; 5-amino-6-(D-ribitylamino)uracil from GTP: step 2/4.</text>
</comment>
<dbReference type="InterPro" id="IPR050765">
    <property type="entry name" value="Riboflavin_Biosynth_HTPR"/>
</dbReference>
<dbReference type="CDD" id="cd01284">
    <property type="entry name" value="Riboflavin_deaminase-reductase"/>
    <property type="match status" value="1"/>
</dbReference>
<dbReference type="InterPro" id="IPR002734">
    <property type="entry name" value="RibDG_C"/>
</dbReference>
<evidence type="ECO:0000256" key="13">
    <source>
        <dbReference type="ARBA" id="ARBA00049886"/>
    </source>
</evidence>
<dbReference type="PROSITE" id="PS51747">
    <property type="entry name" value="CYT_DCMP_DEAMINASES_2"/>
    <property type="match status" value="1"/>
</dbReference>
<feature type="domain" description="CMP/dCMP-type deaminase" evidence="15">
    <location>
        <begin position="3"/>
        <end position="125"/>
    </location>
</feature>
<reference evidence="16 17" key="1">
    <citation type="submission" date="2023-05" db="EMBL/GenBank/DDBJ databases">
        <title>Corynebacterium suedekumii sp. nov. and Corynebacterium breve sp. nov. isolated from raw cow's milk.</title>
        <authorList>
            <person name="Baer M.K."/>
            <person name="Mehl L."/>
            <person name="Hellmuth R."/>
            <person name="Marke G."/>
            <person name="Lipski A."/>
        </authorList>
    </citation>
    <scope>NUCLEOTIDE SEQUENCE [LARGE SCALE GENOMIC DNA]</scope>
    <source>
        <strain evidence="16 17">LM112</strain>
    </source>
</reference>
<keyword evidence="17" id="KW-1185">Reference proteome</keyword>
<dbReference type="EMBL" id="CP126970">
    <property type="protein sequence ID" value="WIM69809.1"/>
    <property type="molecule type" value="Genomic_DNA"/>
</dbReference>
<dbReference type="GO" id="GO:0008835">
    <property type="term" value="F:diaminohydroxyphosphoribosylaminopyrimidine deaminase activity"/>
    <property type="evidence" value="ECO:0007669"/>
    <property type="project" value="UniProtKB-EC"/>
</dbReference>
<organism evidence="16 17">
    <name type="scientific">Corynebacterium suedekumii</name>
    <dbReference type="NCBI Taxonomy" id="3049801"/>
    <lineage>
        <taxon>Bacteria</taxon>
        <taxon>Bacillati</taxon>
        <taxon>Actinomycetota</taxon>
        <taxon>Actinomycetes</taxon>
        <taxon>Mycobacteriales</taxon>
        <taxon>Corynebacteriaceae</taxon>
        <taxon>Corynebacterium</taxon>
    </lineage>
</organism>
<comment type="catalytic activity">
    <reaction evidence="13 14">
        <text>2,5-diamino-6-hydroxy-4-(5-phosphoribosylamino)-pyrimidine + H2O + H(+) = 5-amino-6-(5-phospho-D-ribosylamino)uracil + NH4(+)</text>
        <dbReference type="Rhea" id="RHEA:21868"/>
        <dbReference type="ChEBI" id="CHEBI:15377"/>
        <dbReference type="ChEBI" id="CHEBI:15378"/>
        <dbReference type="ChEBI" id="CHEBI:28938"/>
        <dbReference type="ChEBI" id="CHEBI:58453"/>
        <dbReference type="ChEBI" id="CHEBI:58614"/>
        <dbReference type="EC" id="3.5.4.26"/>
    </reaction>
</comment>
<evidence type="ECO:0000256" key="2">
    <source>
        <dbReference type="ARBA" id="ARBA00004882"/>
    </source>
</evidence>
<dbReference type="GO" id="GO:0008703">
    <property type="term" value="F:5-amino-6-(5-phosphoribosylamino)uracil reductase activity"/>
    <property type="evidence" value="ECO:0007669"/>
    <property type="project" value="UniProtKB-EC"/>
</dbReference>
<evidence type="ECO:0000256" key="3">
    <source>
        <dbReference type="ARBA" id="ARBA00004910"/>
    </source>
</evidence>